<reference evidence="1" key="1">
    <citation type="journal article" date="2021" name="Proc. Natl. Acad. Sci. U.S.A.">
        <title>A Catalog of Tens of Thousands of Viruses from Human Metagenomes Reveals Hidden Associations with Chronic Diseases.</title>
        <authorList>
            <person name="Tisza M.J."/>
            <person name="Buck C.B."/>
        </authorList>
    </citation>
    <scope>NUCLEOTIDE SEQUENCE</scope>
    <source>
        <strain evidence="1">Ct6eX13</strain>
    </source>
</reference>
<name>A0A8S5T536_9CAUD</name>
<protein>
    <submittedName>
        <fullName evidence="1">Uncharacterized protein</fullName>
    </submittedName>
</protein>
<organism evidence="1">
    <name type="scientific">Myoviridae sp. ct6eX13</name>
    <dbReference type="NCBI Taxonomy" id="2827660"/>
    <lineage>
        <taxon>Viruses</taxon>
        <taxon>Duplodnaviria</taxon>
        <taxon>Heunggongvirae</taxon>
        <taxon>Uroviricota</taxon>
        <taxon>Caudoviricetes</taxon>
    </lineage>
</organism>
<sequence length="122" mass="13567">MSSQSVFLIPLLPADFWALRAPQKEVHGTVEAISDQGKGDVGHDAAASKLRDGVDTEAAILQQRPHGNLQFFGTALDAERYKLWIIHKISSQSLLAITKITVRDDFVLTITMHRDIFKLQQA</sequence>
<dbReference type="EMBL" id="BK032750">
    <property type="protein sequence ID" value="DAF58353.1"/>
    <property type="molecule type" value="Genomic_DNA"/>
</dbReference>
<proteinExistence type="predicted"/>
<evidence type="ECO:0000313" key="1">
    <source>
        <dbReference type="EMBL" id="DAF58353.1"/>
    </source>
</evidence>
<accession>A0A8S5T536</accession>